<dbReference type="SUPFAM" id="SSF51905">
    <property type="entry name" value="FAD/NAD(P)-binding domain"/>
    <property type="match status" value="1"/>
</dbReference>
<reference evidence="2 3" key="1">
    <citation type="submission" date="2020-07" db="EMBL/GenBank/DDBJ databases">
        <title>Sequencing the genomes of 1000 actinobacteria strains.</title>
        <authorList>
            <person name="Klenk H.-P."/>
        </authorList>
    </citation>
    <scope>NUCLEOTIDE SEQUENCE [LARGE SCALE GENOMIC DNA]</scope>
    <source>
        <strain evidence="2 3">CXB654</strain>
    </source>
</reference>
<gene>
    <name evidence="2" type="ORF">HDA32_000768</name>
</gene>
<evidence type="ECO:0000313" key="3">
    <source>
        <dbReference type="Proteomes" id="UP000589036"/>
    </source>
</evidence>
<dbReference type="InterPro" id="IPR036188">
    <property type="entry name" value="FAD/NAD-bd_sf"/>
</dbReference>
<dbReference type="Pfam" id="PF17885">
    <property type="entry name" value="Smoa_sbd"/>
    <property type="match status" value="1"/>
</dbReference>
<dbReference type="Gene3D" id="3.50.50.60">
    <property type="entry name" value="FAD/NAD(P)-binding domain"/>
    <property type="match status" value="3"/>
</dbReference>
<feature type="domain" description="Styrene monooxygenase StyA putative substrate binding" evidence="1">
    <location>
        <begin position="146"/>
        <end position="224"/>
    </location>
</feature>
<keyword evidence="3" id="KW-1185">Reference proteome</keyword>
<protein>
    <submittedName>
        <fullName evidence="2">Glycine/D-amino acid oxidase-like deaminating enzyme</fullName>
    </submittedName>
</protein>
<evidence type="ECO:0000259" key="1">
    <source>
        <dbReference type="Pfam" id="PF17885"/>
    </source>
</evidence>
<comment type="caution">
    <text evidence="2">The sequence shown here is derived from an EMBL/GenBank/DDBJ whole genome shotgun (WGS) entry which is preliminary data.</text>
</comment>
<organism evidence="2 3">
    <name type="scientific">Spinactinospora alkalitolerans</name>
    <dbReference type="NCBI Taxonomy" id="687207"/>
    <lineage>
        <taxon>Bacteria</taxon>
        <taxon>Bacillati</taxon>
        <taxon>Actinomycetota</taxon>
        <taxon>Actinomycetes</taxon>
        <taxon>Streptosporangiales</taxon>
        <taxon>Nocardiopsidaceae</taxon>
        <taxon>Spinactinospora</taxon>
    </lineage>
</organism>
<dbReference type="Proteomes" id="UP000589036">
    <property type="component" value="Unassembled WGS sequence"/>
</dbReference>
<name>A0A852TNW9_9ACTN</name>
<dbReference type="InterPro" id="IPR041654">
    <property type="entry name" value="StyA_sbd"/>
</dbReference>
<dbReference type="PRINTS" id="PR00420">
    <property type="entry name" value="RNGMNOXGNASE"/>
</dbReference>
<dbReference type="RefSeq" id="WP_179641828.1">
    <property type="nucleotide sequence ID" value="NZ_BAAAYY010000002.1"/>
</dbReference>
<accession>A0A852TNW9</accession>
<proteinExistence type="predicted"/>
<sequence length="421" mass="45523">MRKILIVGAGQSGLCLANGLLERGYEVTLITGKTSIETRQGRPNITQFTLPRALELERALHLDWWSAQAPHIEGVRQPLYAPGMPDPLVVQGRFNGYGIAVDPRAKMADWLEHFEDQGGKVVIHGVTVTDLDYFSRMYDLVVIAVGAGELGALFDYDPSRFGGAHPRVITQTLVHGLEEGPAGPGFAEVISAPEGRIFFAPVLTQQGPAHSISVMDEPGGSLDGSHLNEQGGHRGPSAQTVTDWIVRSVGERFADFATRLTKVEPVDATSAAVTRVRPQVRNPVGVLPSGGHVLGSADVVVTTDPIAGQGWNVSTMCATTYLEAIVSNGDTPFNAAWMSEAFETFYANEGIHSAALSAMLHSLWDSELPGYFQEVVGAALTYHEVADRWVHGLDDPRDYRAWFLDEEGARAYLGEVAARHS</sequence>
<evidence type="ECO:0000313" key="2">
    <source>
        <dbReference type="EMBL" id="NYE45648.1"/>
    </source>
</evidence>
<dbReference type="EMBL" id="JACCCC010000001">
    <property type="protein sequence ID" value="NYE45648.1"/>
    <property type="molecule type" value="Genomic_DNA"/>
</dbReference>
<dbReference type="AlphaFoldDB" id="A0A852TNW9"/>